<organism evidence="1 2">
    <name type="scientific">Neomicrococcus lactis</name>
    <dbReference type="NCBI Taxonomy" id="732241"/>
    <lineage>
        <taxon>Bacteria</taxon>
        <taxon>Bacillati</taxon>
        <taxon>Actinomycetota</taxon>
        <taxon>Actinomycetes</taxon>
        <taxon>Micrococcales</taxon>
        <taxon>Micrococcaceae</taxon>
        <taxon>Neomicrococcus</taxon>
    </lineage>
</organism>
<dbReference type="AlphaFoldDB" id="A0A7W8YCY1"/>
<dbReference type="Proteomes" id="UP000523863">
    <property type="component" value="Unassembled WGS sequence"/>
</dbReference>
<accession>A0A7W8YCY1</accession>
<comment type="caution">
    <text evidence="1">The sequence shown here is derived from an EMBL/GenBank/DDBJ whole genome shotgun (WGS) entry which is preliminary data.</text>
</comment>
<keyword evidence="2" id="KW-1185">Reference proteome</keyword>
<dbReference type="RefSeq" id="WP_183644123.1">
    <property type="nucleotide sequence ID" value="NZ_JACHBL010000001.1"/>
</dbReference>
<protein>
    <submittedName>
        <fullName evidence="1">Uncharacterized protein</fullName>
    </submittedName>
</protein>
<proteinExistence type="predicted"/>
<name>A0A7W8YCY1_9MICC</name>
<reference evidence="1 2" key="1">
    <citation type="submission" date="2020-08" db="EMBL/GenBank/DDBJ databases">
        <title>Sequencing the genomes of 1000 actinobacteria strains.</title>
        <authorList>
            <person name="Klenk H.-P."/>
        </authorList>
    </citation>
    <scope>NUCLEOTIDE SEQUENCE [LARGE SCALE GENOMIC DNA]</scope>
    <source>
        <strain evidence="1 2">DSM 23694</strain>
    </source>
</reference>
<evidence type="ECO:0000313" key="2">
    <source>
        <dbReference type="Proteomes" id="UP000523863"/>
    </source>
</evidence>
<dbReference type="EMBL" id="JACHBL010000001">
    <property type="protein sequence ID" value="MBB5599273.1"/>
    <property type="molecule type" value="Genomic_DNA"/>
</dbReference>
<sequence>MTIDIGGVKTGIIPSAILDPAVSQLDVTVTKTLINSDTGTRLEVVITAKNNYTFSSAIYLLLTVRIPVGSLAVVNPGGVLGQGITIQLVAVSATGASGCGGTGSILNIPIPLGNDLNNLTQLRKFVLDRVGALINTGLNVCLPLGLGNLVVNLNL</sequence>
<gene>
    <name evidence="1" type="ORF">BKA12_002353</name>
</gene>
<evidence type="ECO:0000313" key="1">
    <source>
        <dbReference type="EMBL" id="MBB5599273.1"/>
    </source>
</evidence>